<keyword evidence="2" id="KW-1185">Reference proteome</keyword>
<dbReference type="Proteomes" id="UP001148184">
    <property type="component" value="Unassembled WGS sequence"/>
</dbReference>
<comment type="caution">
    <text evidence="1">The sequence shown here is derived from an EMBL/GenBank/DDBJ whole genome shotgun (WGS) entry which is preliminary data.</text>
</comment>
<accession>A0ABT5P5T1</accession>
<reference evidence="1 2" key="1">
    <citation type="submission" date="2022-05" db="EMBL/GenBank/DDBJ databases">
        <title>Novel Pseudomonas spp. Isolated from a Rainbow Trout Aquaculture Facility.</title>
        <authorList>
            <person name="Testerman T."/>
            <person name="Graf J."/>
        </authorList>
    </citation>
    <scope>NUCLEOTIDE SEQUENCE [LARGE SCALE GENOMIC DNA]</scope>
    <source>
        <strain evidence="1 2">ID1025</strain>
    </source>
</reference>
<dbReference type="EMBL" id="JAMDGZ010000014">
    <property type="protein sequence ID" value="MDD1013487.1"/>
    <property type="molecule type" value="Genomic_DNA"/>
</dbReference>
<gene>
    <name evidence="1" type="ORF">M5G17_07300</name>
</gene>
<name>A0ABT5P5T1_9PSED</name>
<evidence type="ECO:0008006" key="3">
    <source>
        <dbReference type="Google" id="ProtNLM"/>
    </source>
</evidence>
<protein>
    <recommendedName>
        <fullName evidence="3">Transposase</fullName>
    </recommendedName>
</protein>
<feature type="non-terminal residue" evidence="1">
    <location>
        <position position="1"/>
    </location>
</feature>
<evidence type="ECO:0000313" key="2">
    <source>
        <dbReference type="Proteomes" id="UP001148184"/>
    </source>
</evidence>
<dbReference type="RefSeq" id="WP_273892308.1">
    <property type="nucleotide sequence ID" value="NZ_JAMDGZ010000014.1"/>
</dbReference>
<evidence type="ECO:0000313" key="1">
    <source>
        <dbReference type="EMBL" id="MDD1013487.1"/>
    </source>
</evidence>
<organism evidence="1 2">
    <name type="scientific">Pseudomonas rubra</name>
    <dbReference type="NCBI Taxonomy" id="2942627"/>
    <lineage>
        <taxon>Bacteria</taxon>
        <taxon>Pseudomonadati</taxon>
        <taxon>Pseudomonadota</taxon>
        <taxon>Gammaproteobacteria</taxon>
        <taxon>Pseudomonadales</taxon>
        <taxon>Pseudomonadaceae</taxon>
        <taxon>Pseudomonas</taxon>
    </lineage>
</organism>
<sequence length="63" mass="7150">RRAFYASLRACQAFILKFFVQIQLLDSLRSLVSGRRILQRFNPLSTAFFTASDLSIEALPTPS</sequence>
<proteinExistence type="predicted"/>